<evidence type="ECO:0000313" key="2">
    <source>
        <dbReference type="Proteomes" id="UP000192247"/>
    </source>
</evidence>
<dbReference type="InParanoid" id="A0A1V9X8G0"/>
<evidence type="ECO:0000313" key="1">
    <source>
        <dbReference type="EMBL" id="OQR69820.1"/>
    </source>
</evidence>
<dbReference type="AlphaFoldDB" id="A0A1V9X8G0"/>
<organism evidence="1 2">
    <name type="scientific">Tropilaelaps mercedesae</name>
    <dbReference type="NCBI Taxonomy" id="418985"/>
    <lineage>
        <taxon>Eukaryota</taxon>
        <taxon>Metazoa</taxon>
        <taxon>Ecdysozoa</taxon>
        <taxon>Arthropoda</taxon>
        <taxon>Chelicerata</taxon>
        <taxon>Arachnida</taxon>
        <taxon>Acari</taxon>
        <taxon>Parasitiformes</taxon>
        <taxon>Mesostigmata</taxon>
        <taxon>Gamasina</taxon>
        <taxon>Dermanyssoidea</taxon>
        <taxon>Laelapidae</taxon>
        <taxon>Tropilaelaps</taxon>
    </lineage>
</organism>
<gene>
    <name evidence="1" type="ORF">BIW11_12033</name>
</gene>
<name>A0A1V9X8G0_9ACAR</name>
<feature type="non-terminal residue" evidence="1">
    <location>
        <position position="1"/>
    </location>
</feature>
<proteinExistence type="predicted"/>
<dbReference type="Proteomes" id="UP000192247">
    <property type="component" value="Unassembled WGS sequence"/>
</dbReference>
<reference evidence="1 2" key="1">
    <citation type="journal article" date="2017" name="Gigascience">
        <title>Draft genome of the honey bee ectoparasitic mite, Tropilaelaps mercedesae, is shaped by the parasitic life history.</title>
        <authorList>
            <person name="Dong X."/>
            <person name="Armstrong S.D."/>
            <person name="Xia D."/>
            <person name="Makepeace B.L."/>
            <person name="Darby A.C."/>
            <person name="Kadowaki T."/>
        </authorList>
    </citation>
    <scope>NUCLEOTIDE SEQUENCE [LARGE SCALE GENOMIC DNA]</scope>
    <source>
        <strain evidence="1">Wuxi-XJTLU</strain>
    </source>
</reference>
<dbReference type="OrthoDB" id="10641738at2759"/>
<accession>A0A1V9X8G0</accession>
<comment type="caution">
    <text evidence="1">The sequence shown here is derived from an EMBL/GenBank/DDBJ whole genome shotgun (WGS) entry which is preliminary data.</text>
</comment>
<dbReference type="EMBL" id="MNPL01019726">
    <property type="protein sequence ID" value="OQR69820.1"/>
    <property type="molecule type" value="Genomic_DNA"/>
</dbReference>
<keyword evidence="2" id="KW-1185">Reference proteome</keyword>
<sequence>NIGLLQSCAIELDQRTALIIAPAPIDSIRWSVMWNRTVLLVRKRNVVVAMPAHESNSFCDSFYFRPMAVPITYVVVPPKFTLTSPRIKDVRISSYKTKYLQNWTEWDFASLGFQRSALLQFLARNMDTFLALRGASVVGHCLIERLVDFCKETSVVRELVAENDDIALKLLKHIRKNKRLRGTKDKGMGLAICCWRGSQVVQQFTSLLRHGISYRLLFSEFEPFTRPQTLCSYGYL</sequence>
<protein>
    <submittedName>
        <fullName evidence="1">Uncharacterized protein</fullName>
    </submittedName>
</protein>